<dbReference type="RefSeq" id="WP_171472717.1">
    <property type="nucleotide sequence ID" value="NZ_CP053452.2"/>
</dbReference>
<evidence type="ECO:0000256" key="7">
    <source>
        <dbReference type="SAM" id="SignalP"/>
    </source>
</evidence>
<feature type="transmembrane region" description="Helical" evidence="6">
    <location>
        <begin position="339"/>
        <end position="360"/>
    </location>
</feature>
<proteinExistence type="inferred from homology"/>
<dbReference type="InterPro" id="IPR005496">
    <property type="entry name" value="Integral_membrane_TerC"/>
</dbReference>
<evidence type="ECO:0000313" key="9">
    <source>
        <dbReference type="Proteomes" id="UP000503447"/>
    </source>
</evidence>
<feature type="transmembrane region" description="Helical" evidence="6">
    <location>
        <begin position="189"/>
        <end position="212"/>
    </location>
</feature>
<sequence length="405" mass="43118">MPRRPFPVFVLSAGLAALLFMTLRPVLAQAPVPAPAGTDAPAPFQKVRVEPTAEGPTVEGKLKLAAVTLKTDTGSTTVEVRHVKRITFQKDPAGKSNDSVQLTDKSVVHGRVTDEVFVVEIPGGEARLKKAEVREIRVLAEEPVSLVAIGLGLLTLTAMEIVLGVDNIIFLAIVVGRLPKEQQPRARKLGLAAALGTRLLLLLSLSFLLGLTAPLFTLPEFGLLHDMEAREVSWRDLILLCGGLFLIGKSTHEMHAKVEEAKPGAAGAPAHAGHKPASFGWTIATIAVIDIVFSLDSVVTAVGMVEQVWVMMVAMVLAMLVMLYFAGPIGDFVDRHPTIKVLALSFLILIGVMLVAEGLGQHMDKGYIYVAMGFALAVELVNMRLRGPKHGPAGSGKSAPKPTGS</sequence>
<evidence type="ECO:0000256" key="6">
    <source>
        <dbReference type="SAM" id="Phobius"/>
    </source>
</evidence>
<dbReference type="AlphaFoldDB" id="A0A6M5YTA5"/>
<evidence type="ECO:0000256" key="3">
    <source>
        <dbReference type="ARBA" id="ARBA00022692"/>
    </source>
</evidence>
<evidence type="ECO:0000256" key="2">
    <source>
        <dbReference type="ARBA" id="ARBA00007511"/>
    </source>
</evidence>
<keyword evidence="7" id="KW-0732">Signal</keyword>
<dbReference type="PANTHER" id="PTHR30238:SF4">
    <property type="entry name" value="SLL1022 PROTEIN"/>
    <property type="match status" value="1"/>
</dbReference>
<organism evidence="8 9">
    <name type="scientific">Frigoriglobus tundricola</name>
    <dbReference type="NCBI Taxonomy" id="2774151"/>
    <lineage>
        <taxon>Bacteria</taxon>
        <taxon>Pseudomonadati</taxon>
        <taxon>Planctomycetota</taxon>
        <taxon>Planctomycetia</taxon>
        <taxon>Gemmatales</taxon>
        <taxon>Gemmataceae</taxon>
        <taxon>Frigoriglobus</taxon>
    </lineage>
</organism>
<gene>
    <name evidence="8" type="ORF">FTUN_4897</name>
</gene>
<evidence type="ECO:0000256" key="4">
    <source>
        <dbReference type="ARBA" id="ARBA00022989"/>
    </source>
</evidence>
<dbReference type="GO" id="GO:0016020">
    <property type="term" value="C:membrane"/>
    <property type="evidence" value="ECO:0007669"/>
    <property type="project" value="UniProtKB-SubCell"/>
</dbReference>
<protein>
    <submittedName>
        <fullName evidence="8">UPF0053 inner membrane protein YgdQ</fullName>
    </submittedName>
</protein>
<reference evidence="9" key="1">
    <citation type="submission" date="2020-05" db="EMBL/GenBank/DDBJ databases">
        <title>Frigoriglobus tundricola gen. nov., sp. nov., a psychrotolerant cellulolytic planctomycete of the family Gemmataceae with two divergent copies of 16S rRNA gene.</title>
        <authorList>
            <person name="Kulichevskaya I.S."/>
            <person name="Ivanova A.A."/>
            <person name="Naumoff D.G."/>
            <person name="Beletsky A.V."/>
            <person name="Rijpstra W.I.C."/>
            <person name="Sinninghe Damste J.S."/>
            <person name="Mardanov A.V."/>
            <person name="Ravin N.V."/>
            <person name="Dedysh S.N."/>
        </authorList>
    </citation>
    <scope>NUCLEOTIDE SEQUENCE [LARGE SCALE GENOMIC DNA]</scope>
    <source>
        <strain evidence="9">PL17</strain>
    </source>
</reference>
<feature type="chain" id="PRO_5026805024" evidence="7">
    <location>
        <begin position="29"/>
        <end position="405"/>
    </location>
</feature>
<comment type="similarity">
    <text evidence="2">Belongs to the TerC family.</text>
</comment>
<evidence type="ECO:0000256" key="5">
    <source>
        <dbReference type="ARBA" id="ARBA00023136"/>
    </source>
</evidence>
<keyword evidence="9" id="KW-1185">Reference proteome</keyword>
<dbReference type="PANTHER" id="PTHR30238">
    <property type="entry name" value="MEMBRANE BOUND PREDICTED REDOX MODULATOR"/>
    <property type="match status" value="1"/>
</dbReference>
<dbReference type="KEGG" id="ftj:FTUN_4897"/>
<feature type="transmembrane region" description="Helical" evidence="6">
    <location>
        <begin position="279"/>
        <end position="302"/>
    </location>
</feature>
<feature type="transmembrane region" description="Helical" evidence="6">
    <location>
        <begin position="366"/>
        <end position="385"/>
    </location>
</feature>
<keyword evidence="5 6" id="KW-0472">Membrane</keyword>
<keyword evidence="3 6" id="KW-0812">Transmembrane</keyword>
<feature type="transmembrane region" description="Helical" evidence="6">
    <location>
        <begin position="144"/>
        <end position="177"/>
    </location>
</feature>
<feature type="transmembrane region" description="Helical" evidence="6">
    <location>
        <begin position="308"/>
        <end position="327"/>
    </location>
</feature>
<feature type="signal peptide" evidence="7">
    <location>
        <begin position="1"/>
        <end position="28"/>
    </location>
</feature>
<name>A0A6M5YTA5_9BACT</name>
<dbReference type="EMBL" id="CP053452">
    <property type="protein sequence ID" value="QJW97327.1"/>
    <property type="molecule type" value="Genomic_DNA"/>
</dbReference>
<evidence type="ECO:0000256" key="1">
    <source>
        <dbReference type="ARBA" id="ARBA00004141"/>
    </source>
</evidence>
<accession>A0A6M5YTA5</accession>
<keyword evidence="4 6" id="KW-1133">Transmembrane helix</keyword>
<comment type="subcellular location">
    <subcellularLocation>
        <location evidence="1">Membrane</location>
        <topology evidence="1">Multi-pass membrane protein</topology>
    </subcellularLocation>
</comment>
<dbReference type="Pfam" id="PF03741">
    <property type="entry name" value="TerC"/>
    <property type="match status" value="1"/>
</dbReference>
<dbReference type="Proteomes" id="UP000503447">
    <property type="component" value="Chromosome"/>
</dbReference>
<evidence type="ECO:0000313" key="8">
    <source>
        <dbReference type="EMBL" id="QJW97327.1"/>
    </source>
</evidence>